<dbReference type="Pfam" id="PF00924">
    <property type="entry name" value="MS_channel_2nd"/>
    <property type="match status" value="1"/>
</dbReference>
<sequence>MREKKISAKRQEQTKKSFFHILVILAAITCLWTHGARAADPSPSDTPPALTSAQAQQLLGVLNDDTKRRQFATTLQNFVKAQAKTGNAPATPITASTPTATPTAPTPPAKQLRPNSLGAELLSSLSNFSETGRHKANALLNTIIDFREVPRWARHVARDASLRAEMTGILFRAAIFAGLAAGLVILARFLIWKPKAKLAEMARRHGLDDLVRVRQEQAAAAEAARHDAYVQEAAAQTAAEHPEVDPAKDYLADQTQTIPPHNPPPPVDDAEAEQEARMRHQGALARLLLAVRRVPFALGILLLDAISVSMIPLAAALVIWIDPSNDEAIEAALRDMAAIGVFGSSIVCVARALLAPAQPWLRLLTISNWAADYIFSWVRLIVMVIMIGGAIINLLDDCSLPVAIVTALTKVLALVVHLLVAVMILRSRTHVMAVCRRISQSAYASRMFLLLGRVWWIAALFFDMGLWLVWAAEIRNGYSTIWAIFFRSVVALVMVRVISIAAYGLLERFFRLAPQWAALSDDTKARLSLYYPIARRILGLIVTLVTVLALFVAWGTPMDTLFSPGGIGSRTLSSITTVIIELVIAAGIWEWTNVALDRYVKRADSWNDGPARIARIRTLQPMLRIILLVVLAIIIGLTILSQIGVNTAPLLAGASIFGVALGFGSQKLVQDFISGIFLLMENALTVGDTVTLNGTGGVVERLSLRTVHVRGGDGSMNIFPFSSLGQITNFNRDYANAMIVAKVGYDTDTDQVVAALNDITSSMREDETFKDWITNDFQLWGVDSLNDTSVSILGTVPTTTGGRWPVQREFNRRMKKIFQERGFTVPFPTQKVEIAGLAAWAERAGPKASIGEG</sequence>
<dbReference type="InterPro" id="IPR010920">
    <property type="entry name" value="LSM_dom_sf"/>
</dbReference>
<feature type="transmembrane region" description="Helical" evidence="8">
    <location>
        <begin position="447"/>
        <end position="470"/>
    </location>
</feature>
<organism evidence="14 15">
    <name type="scientific">Kozakia baliensis</name>
    <dbReference type="NCBI Taxonomy" id="153496"/>
    <lineage>
        <taxon>Bacteria</taxon>
        <taxon>Pseudomonadati</taxon>
        <taxon>Pseudomonadota</taxon>
        <taxon>Alphaproteobacteria</taxon>
        <taxon>Acetobacterales</taxon>
        <taxon>Acetobacteraceae</taxon>
        <taxon>Kozakia</taxon>
    </lineage>
</organism>
<evidence type="ECO:0000256" key="3">
    <source>
        <dbReference type="ARBA" id="ARBA00022475"/>
    </source>
</evidence>
<feature type="domain" description="Mechanosensitive ion channel transmembrane helices 2/3" evidence="12">
    <location>
        <begin position="626"/>
        <end position="666"/>
    </location>
</feature>
<proteinExistence type="inferred from homology"/>
<evidence type="ECO:0000256" key="2">
    <source>
        <dbReference type="ARBA" id="ARBA00008017"/>
    </source>
</evidence>
<dbReference type="Proteomes" id="UP000179145">
    <property type="component" value="Chromosome"/>
</dbReference>
<feature type="chain" id="PRO_5009439002" description="Mechanosensitive ion channel protein MscS" evidence="9">
    <location>
        <begin position="39"/>
        <end position="853"/>
    </location>
</feature>
<evidence type="ECO:0000256" key="9">
    <source>
        <dbReference type="SAM" id="SignalP"/>
    </source>
</evidence>
<feature type="domain" description="Moderate conductance mechanosensitive channel YbiO-like transmembrane helix 1" evidence="13">
    <location>
        <begin position="486"/>
        <end position="556"/>
    </location>
</feature>
<dbReference type="InterPro" id="IPR023408">
    <property type="entry name" value="MscS_beta-dom_sf"/>
</dbReference>
<dbReference type="Pfam" id="PF21088">
    <property type="entry name" value="MS_channel_1st"/>
    <property type="match status" value="1"/>
</dbReference>
<evidence type="ECO:0000256" key="6">
    <source>
        <dbReference type="ARBA" id="ARBA00023136"/>
    </source>
</evidence>
<feature type="domain" description="Mechanosensitive ion channel MscS" evidence="10">
    <location>
        <begin position="668"/>
        <end position="732"/>
    </location>
</feature>
<feature type="transmembrane region" description="Helical" evidence="8">
    <location>
        <begin position="169"/>
        <end position="191"/>
    </location>
</feature>
<keyword evidence="6 8" id="KW-0472">Membrane</keyword>
<comment type="subcellular location">
    <subcellularLocation>
        <location evidence="1">Cell membrane</location>
        <topology evidence="1">Multi-pass membrane protein</topology>
    </subcellularLocation>
</comment>
<dbReference type="AlphaFoldDB" id="A0A1D8UQX5"/>
<keyword evidence="4 8" id="KW-0812">Transmembrane</keyword>
<feature type="transmembrane region" description="Helical" evidence="8">
    <location>
        <begin position="401"/>
        <end position="426"/>
    </location>
</feature>
<dbReference type="InterPro" id="IPR006685">
    <property type="entry name" value="MscS_channel_2nd"/>
</dbReference>
<feature type="transmembrane region" description="Helical" evidence="8">
    <location>
        <begin position="296"/>
        <end position="321"/>
    </location>
</feature>
<dbReference type="InterPro" id="IPR049278">
    <property type="entry name" value="MS_channel_C"/>
</dbReference>
<feature type="transmembrane region" description="Helical" evidence="8">
    <location>
        <begin position="336"/>
        <end position="354"/>
    </location>
</feature>
<evidence type="ECO:0000256" key="4">
    <source>
        <dbReference type="ARBA" id="ARBA00022692"/>
    </source>
</evidence>
<comment type="similarity">
    <text evidence="2">Belongs to the MscS (TC 1.A.23) family.</text>
</comment>
<keyword evidence="15" id="KW-1185">Reference proteome</keyword>
<feature type="domain" description="Mechanosensitive ion channel MscS C-terminal" evidence="11">
    <location>
        <begin position="742"/>
        <end position="822"/>
    </location>
</feature>
<evidence type="ECO:0000256" key="8">
    <source>
        <dbReference type="SAM" id="Phobius"/>
    </source>
</evidence>
<dbReference type="Gene3D" id="1.10.287.1260">
    <property type="match status" value="1"/>
</dbReference>
<evidence type="ECO:0000259" key="13">
    <source>
        <dbReference type="Pfam" id="PF25392"/>
    </source>
</evidence>
<dbReference type="PANTHER" id="PTHR30460:SF0">
    <property type="entry name" value="MODERATE CONDUCTANCE MECHANOSENSITIVE CHANNEL YBIO"/>
    <property type="match status" value="1"/>
</dbReference>
<dbReference type="eggNOG" id="COG0668">
    <property type="taxonomic scope" value="Bacteria"/>
</dbReference>
<evidence type="ECO:0000313" key="15">
    <source>
        <dbReference type="Proteomes" id="UP000179145"/>
    </source>
</evidence>
<evidence type="ECO:0000256" key="5">
    <source>
        <dbReference type="ARBA" id="ARBA00022989"/>
    </source>
</evidence>
<accession>A0A1D8UQX5</accession>
<dbReference type="Gene3D" id="2.30.30.60">
    <property type="match status" value="1"/>
</dbReference>
<feature type="compositionally biased region" description="Low complexity" evidence="7">
    <location>
        <begin position="88"/>
        <end position="103"/>
    </location>
</feature>
<dbReference type="STRING" id="153496.A0U89_01565"/>
<gene>
    <name evidence="14" type="ORF">A0U89_01565</name>
</gene>
<evidence type="ECO:0000259" key="10">
    <source>
        <dbReference type="Pfam" id="PF00924"/>
    </source>
</evidence>
<name>A0A1D8UQX5_9PROT</name>
<dbReference type="RefSeq" id="WP_070401869.1">
    <property type="nucleotide sequence ID" value="NZ_CP014674.1"/>
</dbReference>
<reference evidence="14 15" key="1">
    <citation type="journal article" date="2016" name="Microb. Cell Fact.">
        <title>Dissection of exopolysaccharide biosynthesis in Kozakia baliensis.</title>
        <authorList>
            <person name="Brandt J.U."/>
            <person name="Jakob F."/>
            <person name="Behr J."/>
            <person name="Geissler A.J."/>
            <person name="Vogel R.F."/>
        </authorList>
    </citation>
    <scope>NUCLEOTIDE SEQUENCE [LARGE SCALE GENOMIC DNA]</scope>
    <source>
        <strain evidence="14 15">DSM 14400</strain>
    </source>
</reference>
<dbReference type="GO" id="GO:0005886">
    <property type="term" value="C:plasma membrane"/>
    <property type="evidence" value="ECO:0007669"/>
    <property type="project" value="UniProtKB-SubCell"/>
</dbReference>
<dbReference type="EMBL" id="CP014674">
    <property type="protein sequence ID" value="AOX16038.1"/>
    <property type="molecule type" value="Genomic_DNA"/>
</dbReference>
<evidence type="ECO:0000259" key="12">
    <source>
        <dbReference type="Pfam" id="PF21088"/>
    </source>
</evidence>
<feature type="region of interest" description="Disordered" evidence="7">
    <location>
        <begin position="86"/>
        <end position="113"/>
    </location>
</feature>
<dbReference type="OrthoDB" id="9814206at2"/>
<dbReference type="Gene3D" id="3.30.70.100">
    <property type="match status" value="1"/>
</dbReference>
<dbReference type="KEGG" id="kba:A0U89_01565"/>
<feature type="transmembrane region" description="Helical" evidence="8">
    <location>
        <begin position="374"/>
        <end position="395"/>
    </location>
</feature>
<evidence type="ECO:0000259" key="11">
    <source>
        <dbReference type="Pfam" id="PF21082"/>
    </source>
</evidence>
<dbReference type="SUPFAM" id="SSF82861">
    <property type="entry name" value="Mechanosensitive channel protein MscS (YggB), transmembrane region"/>
    <property type="match status" value="1"/>
</dbReference>
<feature type="signal peptide" evidence="9">
    <location>
        <begin position="1"/>
        <end position="38"/>
    </location>
</feature>
<dbReference type="Pfam" id="PF21082">
    <property type="entry name" value="MS_channel_3rd"/>
    <property type="match status" value="1"/>
</dbReference>
<keyword evidence="5 8" id="KW-1133">Transmembrane helix</keyword>
<evidence type="ECO:0000256" key="1">
    <source>
        <dbReference type="ARBA" id="ARBA00004651"/>
    </source>
</evidence>
<dbReference type="InterPro" id="IPR011066">
    <property type="entry name" value="MscS_channel_C_sf"/>
</dbReference>
<dbReference type="Pfam" id="PF25392">
    <property type="entry name" value="MS_channel_TM1"/>
    <property type="match status" value="1"/>
</dbReference>
<dbReference type="SUPFAM" id="SSF82689">
    <property type="entry name" value="Mechanosensitive channel protein MscS (YggB), C-terminal domain"/>
    <property type="match status" value="1"/>
</dbReference>
<dbReference type="SUPFAM" id="SSF50182">
    <property type="entry name" value="Sm-like ribonucleoproteins"/>
    <property type="match status" value="1"/>
</dbReference>
<feature type="transmembrane region" description="Helical" evidence="8">
    <location>
        <begin position="574"/>
        <end position="592"/>
    </location>
</feature>
<feature type="transmembrane region" description="Helical" evidence="8">
    <location>
        <begin position="482"/>
        <end position="506"/>
    </location>
</feature>
<dbReference type="InterPro" id="IPR045276">
    <property type="entry name" value="YbiO_bact"/>
</dbReference>
<feature type="transmembrane region" description="Helical" evidence="8">
    <location>
        <begin position="622"/>
        <end position="641"/>
    </location>
</feature>
<dbReference type="PANTHER" id="PTHR30460">
    <property type="entry name" value="MODERATE CONDUCTANCE MECHANOSENSITIVE CHANNEL YBIO"/>
    <property type="match status" value="1"/>
</dbReference>
<dbReference type="InterPro" id="IPR057485">
    <property type="entry name" value="YbiO-like_TM1"/>
</dbReference>
<feature type="transmembrane region" description="Helical" evidence="8">
    <location>
        <begin position="533"/>
        <end position="554"/>
    </location>
</feature>
<keyword evidence="9" id="KW-0732">Signal</keyword>
<evidence type="ECO:0008006" key="16">
    <source>
        <dbReference type="Google" id="ProtNLM"/>
    </source>
</evidence>
<dbReference type="InterPro" id="IPR011014">
    <property type="entry name" value="MscS_channel_TM-2"/>
</dbReference>
<keyword evidence="3" id="KW-1003">Cell membrane</keyword>
<evidence type="ECO:0000256" key="7">
    <source>
        <dbReference type="SAM" id="MobiDB-lite"/>
    </source>
</evidence>
<evidence type="ECO:0000313" key="14">
    <source>
        <dbReference type="EMBL" id="AOX16038.1"/>
    </source>
</evidence>
<protein>
    <recommendedName>
        <fullName evidence="16">Mechanosensitive ion channel protein MscS</fullName>
    </recommendedName>
</protein>
<dbReference type="InterPro" id="IPR049142">
    <property type="entry name" value="MS_channel_1st"/>
</dbReference>
<dbReference type="GO" id="GO:0008381">
    <property type="term" value="F:mechanosensitive monoatomic ion channel activity"/>
    <property type="evidence" value="ECO:0007669"/>
    <property type="project" value="InterPro"/>
</dbReference>